<organism evidence="9 10">
    <name type="scientific">Diaporthe australafricana</name>
    <dbReference type="NCBI Taxonomy" id="127596"/>
    <lineage>
        <taxon>Eukaryota</taxon>
        <taxon>Fungi</taxon>
        <taxon>Dikarya</taxon>
        <taxon>Ascomycota</taxon>
        <taxon>Pezizomycotina</taxon>
        <taxon>Sordariomycetes</taxon>
        <taxon>Sordariomycetidae</taxon>
        <taxon>Diaporthales</taxon>
        <taxon>Diaporthaceae</taxon>
        <taxon>Diaporthe</taxon>
    </lineage>
</organism>
<dbReference type="InterPro" id="IPR001128">
    <property type="entry name" value="Cyt_P450"/>
</dbReference>
<dbReference type="InterPro" id="IPR017972">
    <property type="entry name" value="Cyt_P450_CS"/>
</dbReference>
<dbReference type="EMBL" id="JAWRVE010000049">
    <property type="protein sequence ID" value="KAL1867691.1"/>
    <property type="molecule type" value="Genomic_DNA"/>
</dbReference>
<dbReference type="SUPFAM" id="SSF48264">
    <property type="entry name" value="Cytochrome P450"/>
    <property type="match status" value="1"/>
</dbReference>
<dbReference type="InterPro" id="IPR036396">
    <property type="entry name" value="Cyt_P450_sf"/>
</dbReference>
<keyword evidence="7 8" id="KW-0503">Monooxygenase</keyword>
<dbReference type="Gene3D" id="1.10.630.10">
    <property type="entry name" value="Cytochrome P450"/>
    <property type="match status" value="1"/>
</dbReference>
<reference evidence="9 10" key="1">
    <citation type="journal article" date="2024" name="IMA Fungus">
        <title>IMA Genome - F19 : A genome assembly and annotation guide to empower mycologists, including annotated draft genome sequences of Ceratocystis pirilliformis, Diaporthe australafricana, Fusarium ophioides, Paecilomyces lecythidis, and Sporothrix stenoceras.</title>
        <authorList>
            <person name="Aylward J."/>
            <person name="Wilson A.M."/>
            <person name="Visagie C.M."/>
            <person name="Spraker J."/>
            <person name="Barnes I."/>
            <person name="Buitendag C."/>
            <person name="Ceriani C."/>
            <person name="Del Mar Angel L."/>
            <person name="du Plessis D."/>
            <person name="Fuchs T."/>
            <person name="Gasser K."/>
            <person name="Kramer D."/>
            <person name="Li W."/>
            <person name="Munsamy K."/>
            <person name="Piso A."/>
            <person name="Price J.L."/>
            <person name="Sonnekus B."/>
            <person name="Thomas C."/>
            <person name="van der Nest A."/>
            <person name="van Dijk A."/>
            <person name="van Heerden A."/>
            <person name="van Vuuren N."/>
            <person name="Yilmaz N."/>
            <person name="Duong T.A."/>
            <person name="van der Merwe N.A."/>
            <person name="Wingfield M.J."/>
            <person name="Wingfield B.D."/>
        </authorList>
    </citation>
    <scope>NUCLEOTIDE SEQUENCE [LARGE SCALE GENOMIC DNA]</scope>
    <source>
        <strain evidence="9 10">CMW 18300</strain>
    </source>
</reference>
<dbReference type="Pfam" id="PF00067">
    <property type="entry name" value="p450"/>
    <property type="match status" value="1"/>
</dbReference>
<keyword evidence="3 8" id="KW-0349">Heme</keyword>
<evidence type="ECO:0000256" key="2">
    <source>
        <dbReference type="ARBA" id="ARBA00010617"/>
    </source>
</evidence>
<dbReference type="PRINTS" id="PR00385">
    <property type="entry name" value="P450"/>
</dbReference>
<evidence type="ECO:0000256" key="5">
    <source>
        <dbReference type="ARBA" id="ARBA00023002"/>
    </source>
</evidence>
<comment type="similarity">
    <text evidence="2 8">Belongs to the cytochrome P450 family.</text>
</comment>
<comment type="caution">
    <text evidence="9">The sequence shown here is derived from an EMBL/GenBank/DDBJ whole genome shotgun (WGS) entry which is preliminary data.</text>
</comment>
<evidence type="ECO:0000256" key="8">
    <source>
        <dbReference type="RuleBase" id="RU000461"/>
    </source>
</evidence>
<dbReference type="InterPro" id="IPR050121">
    <property type="entry name" value="Cytochrome_P450_monoxygenase"/>
</dbReference>
<dbReference type="CDD" id="cd11059">
    <property type="entry name" value="CYP_fungal"/>
    <property type="match status" value="1"/>
</dbReference>
<dbReference type="PANTHER" id="PTHR24305:SF96">
    <property type="entry name" value="CYTOCHROME P450 MONOOXYGENASE STCB-RELATED"/>
    <property type="match status" value="1"/>
</dbReference>
<keyword evidence="6 8" id="KW-0408">Iron</keyword>
<dbReference type="PROSITE" id="PS00086">
    <property type="entry name" value="CYTOCHROME_P450"/>
    <property type="match status" value="1"/>
</dbReference>
<evidence type="ECO:0000256" key="1">
    <source>
        <dbReference type="ARBA" id="ARBA00001971"/>
    </source>
</evidence>
<dbReference type="PRINTS" id="PR00465">
    <property type="entry name" value="EP450IV"/>
</dbReference>
<accession>A0ABR3WVJ6</accession>
<evidence type="ECO:0008006" key="11">
    <source>
        <dbReference type="Google" id="ProtNLM"/>
    </source>
</evidence>
<protein>
    <recommendedName>
        <fullName evidence="11">Cytochrome P450</fullName>
    </recommendedName>
</protein>
<dbReference type="InterPro" id="IPR002403">
    <property type="entry name" value="Cyt_P450_E_grp-IV"/>
</dbReference>
<keyword evidence="5 8" id="KW-0560">Oxidoreductase</keyword>
<evidence type="ECO:0000313" key="10">
    <source>
        <dbReference type="Proteomes" id="UP001583177"/>
    </source>
</evidence>
<evidence type="ECO:0000313" key="9">
    <source>
        <dbReference type="EMBL" id="KAL1867691.1"/>
    </source>
</evidence>
<evidence type="ECO:0000256" key="4">
    <source>
        <dbReference type="ARBA" id="ARBA00022723"/>
    </source>
</evidence>
<keyword evidence="4 8" id="KW-0479">Metal-binding</keyword>
<comment type="cofactor">
    <cofactor evidence="1">
        <name>heme</name>
        <dbReference type="ChEBI" id="CHEBI:30413"/>
    </cofactor>
</comment>
<gene>
    <name evidence="9" type="ORF">Daus18300_006247</name>
</gene>
<dbReference type="PANTHER" id="PTHR24305">
    <property type="entry name" value="CYTOCHROME P450"/>
    <property type="match status" value="1"/>
</dbReference>
<evidence type="ECO:0000256" key="6">
    <source>
        <dbReference type="ARBA" id="ARBA00023004"/>
    </source>
</evidence>
<dbReference type="Proteomes" id="UP001583177">
    <property type="component" value="Unassembled WGS sequence"/>
</dbReference>
<name>A0ABR3WVJ6_9PEZI</name>
<keyword evidence="10" id="KW-1185">Reference proteome</keyword>
<evidence type="ECO:0000256" key="7">
    <source>
        <dbReference type="ARBA" id="ARBA00023033"/>
    </source>
</evidence>
<evidence type="ECO:0000256" key="3">
    <source>
        <dbReference type="ARBA" id="ARBA00022617"/>
    </source>
</evidence>
<sequence length="516" mass="58047">MPSLAELPPLGEHYPYLILAAVIVSAFGFAYNVLRNPLGKVPGPWYSKITSAVLTNEFLQGRRAKYVQRLHEKYGQSLALSPSLNVYRSTDEPQIGPIVRIGPNEVDVMDVAAAKQIHTVKATYLKTQFYKDVSAPGAHNVFNTLDIYFHRRHRKLLQAPFSDASLQSFYPAIDSRIRMAMQRMKEETATRGTADVFKWWMFMATDIIGELSFGESFRTLEQGQKSEYTTALEKVAVVGAKRATFPMLARLAMQGFPIPGFAENTNLIRSLRGYAQESLGRYKKLVEENPEKPVPTLFTRLFKGEEDESLTFKEIVDEAQTYIVAGTDTTAITLTYAVWRVCQNPTIRQRLAEELKQLPESFDDHDALKLPYLNHVLDEALRLHSAAPSGLPRLVPPEGATLAGKYLPGGSVVCTQAWSLHRNVDIFPDPERFDPDRWAAPTRDMKDASMPFGGGSRICLGLHLARMELRLGIAHFFRAFPNAKMSALEGMTDDDMEQVTYFLAPPKNKRCLIECY</sequence>
<proteinExistence type="inferred from homology"/>